<dbReference type="GO" id="GO:0016301">
    <property type="term" value="F:kinase activity"/>
    <property type="evidence" value="ECO:0007669"/>
    <property type="project" value="UniProtKB-KW"/>
</dbReference>
<reference evidence="2 3" key="1">
    <citation type="submission" date="2018-05" db="EMBL/GenBank/DDBJ databases">
        <title>Paenibacillus flagellatus sp. nov., isolated from selenium mineral soil.</title>
        <authorList>
            <person name="Dai X."/>
        </authorList>
    </citation>
    <scope>NUCLEOTIDE SEQUENCE [LARGE SCALE GENOMIC DNA]</scope>
    <source>
        <strain evidence="2 3">DXL2</strain>
    </source>
</reference>
<accession>A0A2V5KC33</accession>
<dbReference type="EMBL" id="QJVJ01000001">
    <property type="protein sequence ID" value="PYI57149.1"/>
    <property type="molecule type" value="Genomic_DNA"/>
</dbReference>
<evidence type="ECO:0000313" key="2">
    <source>
        <dbReference type="EMBL" id="PYI57149.1"/>
    </source>
</evidence>
<proteinExistence type="predicted"/>
<dbReference type="PANTHER" id="PTHR43190">
    <property type="entry name" value="N-ACETYL-D-GLUCOSAMINE KINASE"/>
    <property type="match status" value="1"/>
</dbReference>
<protein>
    <submittedName>
        <fullName evidence="2">N-acetylglucosamine kinase</fullName>
    </submittedName>
</protein>
<dbReference type="SUPFAM" id="SSF53067">
    <property type="entry name" value="Actin-like ATPase domain"/>
    <property type="match status" value="2"/>
</dbReference>
<sequence length="354" mass="38671">MYKGLPVHAAERHSDCRLSPGGRPLVPIYKKKRVNSLRYVIGIDGGGTKTEALVLAEDGREWGGLVVDSTNPFAVSFEQATRNMASLLDKAFSIPELREATCEAVCLGLAGVDTDDERARFRSFVEQYRDERGLVFETFMNNDAQIALMATLGDDRGIIVISGTGSIAFGLTEDRRKFRVGGWGPLLGDEGSGYDIGVRTLKAAMRSHDGIEPATLLTESIVRTYGFASVTDLRTYIYQPHLKKHDIAKFAELCIRADEQGDDTAGRILDAAAGDLAASAAALVRKDPWFEQCRLVTTGSIFRHSTRFADAFRTGLGRLAPNVRVIPSEREPAYGAALLARRQLRQSQSKGPSS</sequence>
<dbReference type="CDD" id="cd24007">
    <property type="entry name" value="ASKHA_NBD_eukNAGK-like"/>
    <property type="match status" value="1"/>
</dbReference>
<gene>
    <name evidence="2" type="ORF">DLM86_01525</name>
</gene>
<dbReference type="PANTHER" id="PTHR43190:SF3">
    <property type="entry name" value="N-ACETYL-D-GLUCOSAMINE KINASE"/>
    <property type="match status" value="1"/>
</dbReference>
<keyword evidence="2" id="KW-0808">Transferase</keyword>
<dbReference type="Gene3D" id="3.30.420.40">
    <property type="match status" value="2"/>
</dbReference>
<dbReference type="InterPro" id="IPR043129">
    <property type="entry name" value="ATPase_NBD"/>
</dbReference>
<dbReference type="AlphaFoldDB" id="A0A2V5KC33"/>
<evidence type="ECO:0000313" key="3">
    <source>
        <dbReference type="Proteomes" id="UP000247476"/>
    </source>
</evidence>
<dbReference type="Pfam" id="PF01869">
    <property type="entry name" value="BcrAD_BadFG"/>
    <property type="match status" value="1"/>
</dbReference>
<dbReference type="InterPro" id="IPR052519">
    <property type="entry name" value="Euk-type_GlcNAc_Kinase"/>
</dbReference>
<comment type="caution">
    <text evidence="2">The sequence shown here is derived from an EMBL/GenBank/DDBJ whole genome shotgun (WGS) entry which is preliminary data.</text>
</comment>
<organism evidence="2 3">
    <name type="scientific">Paenibacillus flagellatus</name>
    <dbReference type="NCBI Taxonomy" id="2211139"/>
    <lineage>
        <taxon>Bacteria</taxon>
        <taxon>Bacillati</taxon>
        <taxon>Bacillota</taxon>
        <taxon>Bacilli</taxon>
        <taxon>Bacillales</taxon>
        <taxon>Paenibacillaceae</taxon>
        <taxon>Paenibacillus</taxon>
    </lineage>
</organism>
<dbReference type="InterPro" id="IPR002731">
    <property type="entry name" value="ATPase_BadF"/>
</dbReference>
<keyword evidence="3" id="KW-1185">Reference proteome</keyword>
<dbReference type="Proteomes" id="UP000247476">
    <property type="component" value="Unassembled WGS sequence"/>
</dbReference>
<feature type="domain" description="ATPase BadF/BadG/BcrA/BcrD type" evidence="1">
    <location>
        <begin position="41"/>
        <end position="340"/>
    </location>
</feature>
<keyword evidence="2" id="KW-0418">Kinase</keyword>
<name>A0A2V5KC33_9BACL</name>
<evidence type="ECO:0000259" key="1">
    <source>
        <dbReference type="Pfam" id="PF01869"/>
    </source>
</evidence>